<organism evidence="2 3">
    <name type="scientific">Rubus argutus</name>
    <name type="common">Southern blackberry</name>
    <dbReference type="NCBI Taxonomy" id="59490"/>
    <lineage>
        <taxon>Eukaryota</taxon>
        <taxon>Viridiplantae</taxon>
        <taxon>Streptophyta</taxon>
        <taxon>Embryophyta</taxon>
        <taxon>Tracheophyta</taxon>
        <taxon>Spermatophyta</taxon>
        <taxon>Magnoliopsida</taxon>
        <taxon>eudicotyledons</taxon>
        <taxon>Gunneridae</taxon>
        <taxon>Pentapetalae</taxon>
        <taxon>rosids</taxon>
        <taxon>fabids</taxon>
        <taxon>Rosales</taxon>
        <taxon>Rosaceae</taxon>
        <taxon>Rosoideae</taxon>
        <taxon>Rosoideae incertae sedis</taxon>
        <taxon>Rubus</taxon>
    </lineage>
</organism>
<gene>
    <name evidence="2" type="ORF">M0R45_000196</name>
</gene>
<reference evidence="2 3" key="1">
    <citation type="journal article" date="2023" name="G3 (Bethesda)">
        <title>A chromosome-length genome assembly and annotation of blackberry (Rubus argutus, cv. 'Hillquist').</title>
        <authorList>
            <person name="Bruna T."/>
            <person name="Aryal R."/>
            <person name="Dudchenko O."/>
            <person name="Sargent D.J."/>
            <person name="Mead D."/>
            <person name="Buti M."/>
            <person name="Cavallini A."/>
            <person name="Hytonen T."/>
            <person name="Andres J."/>
            <person name="Pham M."/>
            <person name="Weisz D."/>
            <person name="Mascagni F."/>
            <person name="Usai G."/>
            <person name="Natali L."/>
            <person name="Bassil N."/>
            <person name="Fernandez G.E."/>
            <person name="Lomsadze A."/>
            <person name="Armour M."/>
            <person name="Olukolu B."/>
            <person name="Poorten T."/>
            <person name="Britton C."/>
            <person name="Davik J."/>
            <person name="Ashrafi H."/>
            <person name="Aiden E.L."/>
            <person name="Borodovsky M."/>
            <person name="Worthington M."/>
        </authorList>
    </citation>
    <scope>NUCLEOTIDE SEQUENCE [LARGE SCALE GENOMIC DNA]</scope>
    <source>
        <strain evidence="2">PI 553951</strain>
    </source>
</reference>
<evidence type="ECO:0000313" key="2">
    <source>
        <dbReference type="EMBL" id="KAK9907825.1"/>
    </source>
</evidence>
<name>A0AAW1VRG0_RUBAR</name>
<sequence length="84" mass="9142">MNSTMPPAQPPTPHLSFSARILPHHHDLSQPVRLSSPSPVLRPDAVADPAAAHQDCHHCRQPSSSLLLLPPASFCSTHLCRRSQ</sequence>
<dbReference type="Proteomes" id="UP001457282">
    <property type="component" value="Unassembled WGS sequence"/>
</dbReference>
<dbReference type="AlphaFoldDB" id="A0AAW1VRG0"/>
<evidence type="ECO:0000256" key="1">
    <source>
        <dbReference type="SAM" id="MobiDB-lite"/>
    </source>
</evidence>
<feature type="region of interest" description="Disordered" evidence="1">
    <location>
        <begin position="1"/>
        <end position="40"/>
    </location>
</feature>
<accession>A0AAW1VRG0</accession>
<proteinExistence type="predicted"/>
<protein>
    <submittedName>
        <fullName evidence="2">Uncharacterized protein</fullName>
    </submittedName>
</protein>
<keyword evidence="3" id="KW-1185">Reference proteome</keyword>
<comment type="caution">
    <text evidence="2">The sequence shown here is derived from an EMBL/GenBank/DDBJ whole genome shotgun (WGS) entry which is preliminary data.</text>
</comment>
<evidence type="ECO:0000313" key="3">
    <source>
        <dbReference type="Proteomes" id="UP001457282"/>
    </source>
</evidence>
<dbReference type="EMBL" id="JBEDUW010000014">
    <property type="protein sequence ID" value="KAK9907825.1"/>
    <property type="molecule type" value="Genomic_DNA"/>
</dbReference>